<organism evidence="1 2">
    <name type="scientific">Umbelopsis vinacea</name>
    <dbReference type="NCBI Taxonomy" id="44442"/>
    <lineage>
        <taxon>Eukaryota</taxon>
        <taxon>Fungi</taxon>
        <taxon>Fungi incertae sedis</taxon>
        <taxon>Mucoromycota</taxon>
        <taxon>Mucoromycotina</taxon>
        <taxon>Umbelopsidomycetes</taxon>
        <taxon>Umbelopsidales</taxon>
        <taxon>Umbelopsidaceae</taxon>
        <taxon>Umbelopsis</taxon>
    </lineage>
</organism>
<dbReference type="Proteomes" id="UP000612746">
    <property type="component" value="Unassembled WGS sequence"/>
</dbReference>
<accession>A0A8H7Q9W0</accession>
<dbReference type="OrthoDB" id="2098303at2759"/>
<evidence type="ECO:0000313" key="1">
    <source>
        <dbReference type="EMBL" id="KAG2187858.1"/>
    </source>
</evidence>
<reference evidence="1" key="1">
    <citation type="submission" date="2020-12" db="EMBL/GenBank/DDBJ databases">
        <title>Metabolic potential, ecology and presence of endohyphal bacteria is reflected in genomic diversity of Mucoromycotina.</title>
        <authorList>
            <person name="Muszewska A."/>
            <person name="Okrasinska A."/>
            <person name="Steczkiewicz K."/>
            <person name="Drgas O."/>
            <person name="Orlowska M."/>
            <person name="Perlinska-Lenart U."/>
            <person name="Aleksandrzak-Piekarczyk T."/>
            <person name="Szatraj K."/>
            <person name="Zielenkiewicz U."/>
            <person name="Pilsyk S."/>
            <person name="Malc E."/>
            <person name="Mieczkowski P."/>
            <person name="Kruszewska J.S."/>
            <person name="Biernat P."/>
            <person name="Pawlowska J."/>
        </authorList>
    </citation>
    <scope>NUCLEOTIDE SEQUENCE</scope>
    <source>
        <strain evidence="1">WA0000051536</strain>
    </source>
</reference>
<comment type="caution">
    <text evidence="1">The sequence shown here is derived from an EMBL/GenBank/DDBJ whole genome shotgun (WGS) entry which is preliminary data.</text>
</comment>
<gene>
    <name evidence="1" type="ORF">INT44_000608</name>
</gene>
<proteinExistence type="predicted"/>
<evidence type="ECO:0000313" key="2">
    <source>
        <dbReference type="Proteomes" id="UP000612746"/>
    </source>
</evidence>
<sequence>HVHHQLCDVEKEAEKLSSGSFTEEQLRHLQNKLHHIDERYKEGCVTESHMKGDPYEEDGQAAVADIPTLHSRNSRNAIKKSIPCSILLKNK</sequence>
<protein>
    <submittedName>
        <fullName evidence="1">Uncharacterized protein</fullName>
    </submittedName>
</protein>
<dbReference type="EMBL" id="JAEPRA010000002">
    <property type="protein sequence ID" value="KAG2187858.1"/>
    <property type="molecule type" value="Genomic_DNA"/>
</dbReference>
<dbReference type="AlphaFoldDB" id="A0A8H7Q9W0"/>
<name>A0A8H7Q9W0_9FUNG</name>
<keyword evidence="2" id="KW-1185">Reference proteome</keyword>
<feature type="non-terminal residue" evidence="1">
    <location>
        <position position="1"/>
    </location>
</feature>